<dbReference type="AlphaFoldDB" id="A0A7W7FZR2"/>
<dbReference type="Proteomes" id="UP000542742">
    <property type="component" value="Unassembled WGS sequence"/>
</dbReference>
<dbReference type="GO" id="GO:0000272">
    <property type="term" value="P:polysaccharide catabolic process"/>
    <property type="evidence" value="ECO:0007669"/>
    <property type="project" value="UniProtKB-KW"/>
</dbReference>
<evidence type="ECO:0000313" key="7">
    <source>
        <dbReference type="Proteomes" id="UP000542742"/>
    </source>
</evidence>
<keyword evidence="2" id="KW-0624">Polysaccharide degradation</keyword>
<keyword evidence="1 2" id="KW-0456">Lyase</keyword>
<proteinExistence type="inferred from homology"/>
<evidence type="ECO:0000256" key="2">
    <source>
        <dbReference type="RuleBase" id="RU361173"/>
    </source>
</evidence>
<dbReference type="SUPFAM" id="SSF51126">
    <property type="entry name" value="Pectin lyase-like"/>
    <property type="match status" value="1"/>
</dbReference>
<feature type="domain" description="Pectate lyase" evidence="5">
    <location>
        <begin position="78"/>
        <end position="288"/>
    </location>
</feature>
<dbReference type="InterPro" id="IPR008979">
    <property type="entry name" value="Galactose-bd-like_sf"/>
</dbReference>
<comment type="caution">
    <text evidence="6">The sequence shown here is derived from an EMBL/GenBank/DDBJ whole genome shotgun (WGS) entry which is preliminary data.</text>
</comment>
<sequence>MKRSAKSALVALTTGAVGAAIVVALPLPQASAAAVGSATGYASGNGGTTGGNGGTTVRATTGTQIHQALCGRASSSTPITIEVSGTINHGNTTKVSGSSCNTAADKIELKEISNVTIIGVGGGAVFDQLGIHIRDSSNIIIQNVTVRNVKKSGSPTSNGGDAIGMESTVRNVWVDHVTLEASGGESEGYDGLFDMKDNTQYVTLSYSILRNSGRGGLIGSSESDTSNGFVTFHHNYYQNIDSRTPLLRGGVAHIYNNYYYSLNESGINSRAGARAKVENNYFQNSKDVLGTFYTDAAGYWQTAGNILDNVTWSATSSDHKPAGPGMASTTTVSVPYSYRLDGASCTPDVVRSTAGAGTGIRTSTGSCSATGPQPTTPVPTTPGPTTPAPTTPAPTPTQPSGANLSLSGGADGSSKAGGTSYGNVKDGSLSTYWSPSGTTGSISIKWSAATTVGRISIREVSPAVTAYRVLNGDTGAVLKTGSGAGVISFTPTSLKKVTFEITSASSAPRVAEFETYAS</sequence>
<evidence type="ECO:0000256" key="1">
    <source>
        <dbReference type="ARBA" id="ARBA00023239"/>
    </source>
</evidence>
<accession>A0A7W7FZR2</accession>
<dbReference type="SUPFAM" id="SSF49785">
    <property type="entry name" value="Galactose-binding domain-like"/>
    <property type="match status" value="1"/>
</dbReference>
<dbReference type="GO" id="GO:0030570">
    <property type="term" value="F:pectate lyase activity"/>
    <property type="evidence" value="ECO:0007669"/>
    <property type="project" value="InterPro"/>
</dbReference>
<dbReference type="RefSeq" id="WP_184951074.1">
    <property type="nucleotide sequence ID" value="NZ_BOMC01000079.1"/>
</dbReference>
<organism evidence="6 7">
    <name type="scientific">Paractinoplanes abujensis</name>
    <dbReference type="NCBI Taxonomy" id="882441"/>
    <lineage>
        <taxon>Bacteria</taxon>
        <taxon>Bacillati</taxon>
        <taxon>Actinomycetota</taxon>
        <taxon>Actinomycetes</taxon>
        <taxon>Micromonosporales</taxon>
        <taxon>Micromonosporaceae</taxon>
        <taxon>Paractinoplanes</taxon>
    </lineage>
</organism>
<dbReference type="PANTHER" id="PTHR31683">
    <property type="entry name" value="PECTATE LYASE 18-RELATED"/>
    <property type="match status" value="1"/>
</dbReference>
<name>A0A7W7FZR2_9ACTN</name>
<dbReference type="EMBL" id="JACHMF010000001">
    <property type="protein sequence ID" value="MBB4692348.1"/>
    <property type="molecule type" value="Genomic_DNA"/>
</dbReference>
<comment type="subcellular location">
    <subcellularLocation>
        <location evidence="2">Secreted</location>
    </subcellularLocation>
</comment>
<dbReference type="InterPro" id="IPR011050">
    <property type="entry name" value="Pectin_lyase_fold/virulence"/>
</dbReference>
<feature type="compositionally biased region" description="Polar residues" evidence="3">
    <location>
        <begin position="360"/>
        <end position="369"/>
    </location>
</feature>
<comment type="similarity">
    <text evidence="2">Belongs to the polysaccharide lyase 1 family.</text>
</comment>
<dbReference type="InterPro" id="IPR045032">
    <property type="entry name" value="PEL"/>
</dbReference>
<feature type="signal peptide" evidence="4">
    <location>
        <begin position="1"/>
        <end position="19"/>
    </location>
</feature>
<evidence type="ECO:0000259" key="5">
    <source>
        <dbReference type="SMART" id="SM00656"/>
    </source>
</evidence>
<evidence type="ECO:0000313" key="6">
    <source>
        <dbReference type="EMBL" id="MBB4692348.1"/>
    </source>
</evidence>
<gene>
    <name evidence="6" type="ORF">BKA14_002496</name>
</gene>
<feature type="region of interest" description="Disordered" evidence="3">
    <location>
        <begin position="356"/>
        <end position="421"/>
    </location>
</feature>
<feature type="compositionally biased region" description="Low complexity" evidence="3">
    <location>
        <begin position="398"/>
        <end position="418"/>
    </location>
</feature>
<keyword evidence="2" id="KW-0119">Carbohydrate metabolism</keyword>
<dbReference type="InterPro" id="IPR012334">
    <property type="entry name" value="Pectin_lyas_fold"/>
</dbReference>
<protein>
    <submittedName>
        <fullName evidence="6">Pectate lyase</fullName>
    </submittedName>
</protein>
<dbReference type="SMART" id="SM00656">
    <property type="entry name" value="Amb_all"/>
    <property type="match status" value="1"/>
</dbReference>
<feature type="compositionally biased region" description="Pro residues" evidence="3">
    <location>
        <begin position="374"/>
        <end position="397"/>
    </location>
</feature>
<feature type="chain" id="PRO_5038646263" evidence="4">
    <location>
        <begin position="20"/>
        <end position="518"/>
    </location>
</feature>
<dbReference type="InterPro" id="IPR002022">
    <property type="entry name" value="Pec_lyase"/>
</dbReference>
<dbReference type="GO" id="GO:0005576">
    <property type="term" value="C:extracellular region"/>
    <property type="evidence" value="ECO:0007669"/>
    <property type="project" value="UniProtKB-SubCell"/>
</dbReference>
<keyword evidence="7" id="KW-1185">Reference proteome</keyword>
<dbReference type="Gene3D" id="2.160.20.10">
    <property type="entry name" value="Single-stranded right-handed beta-helix, Pectin lyase-like"/>
    <property type="match status" value="1"/>
</dbReference>
<reference evidence="6 7" key="1">
    <citation type="submission" date="2020-08" db="EMBL/GenBank/DDBJ databases">
        <title>Sequencing the genomes of 1000 actinobacteria strains.</title>
        <authorList>
            <person name="Klenk H.-P."/>
        </authorList>
    </citation>
    <scope>NUCLEOTIDE SEQUENCE [LARGE SCALE GENOMIC DNA]</scope>
    <source>
        <strain evidence="6 7">DSM 45518</strain>
    </source>
</reference>
<dbReference type="Gene3D" id="2.60.120.260">
    <property type="entry name" value="Galactose-binding domain-like"/>
    <property type="match status" value="1"/>
</dbReference>
<keyword evidence="4" id="KW-0732">Signal</keyword>
<evidence type="ECO:0000256" key="3">
    <source>
        <dbReference type="SAM" id="MobiDB-lite"/>
    </source>
</evidence>
<dbReference type="PANTHER" id="PTHR31683:SF18">
    <property type="entry name" value="PECTATE LYASE 21-RELATED"/>
    <property type="match status" value="1"/>
</dbReference>
<evidence type="ECO:0000256" key="4">
    <source>
        <dbReference type="SAM" id="SignalP"/>
    </source>
</evidence>
<keyword evidence="2" id="KW-0964">Secreted</keyword>
<dbReference type="Pfam" id="PF00544">
    <property type="entry name" value="Pectate_lyase_4"/>
    <property type="match status" value="1"/>
</dbReference>